<protein>
    <submittedName>
        <fullName evidence="1">40S ribosomal protein S2</fullName>
    </submittedName>
</protein>
<comment type="caution">
    <text evidence="1">The sequence shown here is derived from an EMBL/GenBank/DDBJ whole genome shotgun (WGS) entry which is preliminary data.</text>
</comment>
<dbReference type="Proteomes" id="UP000299084">
    <property type="component" value="Unassembled WGS sequence"/>
</dbReference>
<sequence length="229" mass="24228">MSEVVVEPGVGVNPKPVHLHLPGEAPGVCTCWVGWPVPAAGMIAYCVGGYSGEPRATSEIRTAPDREADVSNVFKEDTFTNWGQLFHAHCGCSVPNVSCLLPAGFSWGSCTQFSLVEAVAAQPASQSSRKQGPAGPPGQDLLAIWDCNSQAGLSGKCSEEVVMVILGAIILVKLSIVPVWQCYWGNNTGKSNTVPASASCHPQRHWHHLGLCAQERMTTTPQPGTVLPT</sequence>
<evidence type="ECO:0000313" key="2">
    <source>
        <dbReference type="Proteomes" id="UP000299084"/>
    </source>
</evidence>
<keyword evidence="1" id="KW-0689">Ribosomal protein</keyword>
<reference evidence="1 2" key="1">
    <citation type="journal article" date="2019" name="Mol. Ecol. Resour.">
        <title>Improving Illumina assemblies with Hi-C and long reads: an example with the North African dromedary.</title>
        <authorList>
            <person name="Elbers J.P."/>
            <person name="Rogers M.F."/>
            <person name="Perelman P.L."/>
            <person name="Proskuryakova A.A."/>
            <person name="Serdyukova N.A."/>
            <person name="Johnson W.E."/>
            <person name="Horin P."/>
            <person name="Corander J."/>
            <person name="Murphy D."/>
            <person name="Burger P.A."/>
        </authorList>
    </citation>
    <scope>NUCLEOTIDE SEQUENCE [LARGE SCALE GENOMIC DNA]</scope>
    <source>
        <strain evidence="1">Drom800</strain>
        <tissue evidence="1">Blood</tissue>
    </source>
</reference>
<evidence type="ECO:0000313" key="1">
    <source>
        <dbReference type="EMBL" id="KAB1275889.1"/>
    </source>
</evidence>
<keyword evidence="1" id="KW-0687">Ribonucleoprotein</keyword>
<name>A0A5N4DXQ3_CAMDR</name>
<gene>
    <name evidence="1" type="ORF">Cadr_000008128</name>
</gene>
<accession>A0A5N4DXQ3</accession>
<dbReference type="GO" id="GO:0005840">
    <property type="term" value="C:ribosome"/>
    <property type="evidence" value="ECO:0007669"/>
    <property type="project" value="UniProtKB-KW"/>
</dbReference>
<dbReference type="EMBL" id="JWIN03000007">
    <property type="protein sequence ID" value="KAB1275889.1"/>
    <property type="molecule type" value="Genomic_DNA"/>
</dbReference>
<keyword evidence="2" id="KW-1185">Reference proteome</keyword>
<dbReference type="AlphaFoldDB" id="A0A5N4DXQ3"/>
<proteinExistence type="predicted"/>
<organism evidence="1 2">
    <name type="scientific">Camelus dromedarius</name>
    <name type="common">Dromedary</name>
    <name type="synonym">Arabian camel</name>
    <dbReference type="NCBI Taxonomy" id="9838"/>
    <lineage>
        <taxon>Eukaryota</taxon>
        <taxon>Metazoa</taxon>
        <taxon>Chordata</taxon>
        <taxon>Craniata</taxon>
        <taxon>Vertebrata</taxon>
        <taxon>Euteleostomi</taxon>
        <taxon>Mammalia</taxon>
        <taxon>Eutheria</taxon>
        <taxon>Laurasiatheria</taxon>
        <taxon>Artiodactyla</taxon>
        <taxon>Tylopoda</taxon>
        <taxon>Camelidae</taxon>
        <taxon>Camelus</taxon>
    </lineage>
</organism>